<keyword evidence="2" id="KW-0067">ATP-binding</keyword>
<dbReference type="Pfam" id="PF13476">
    <property type="entry name" value="AAA_23"/>
    <property type="match status" value="1"/>
</dbReference>
<dbReference type="Gene3D" id="3.40.50.300">
    <property type="entry name" value="P-loop containing nucleotide triphosphate hydrolases"/>
    <property type="match status" value="1"/>
</dbReference>
<dbReference type="SUPFAM" id="SSF52540">
    <property type="entry name" value="P-loop containing nucleoside triphosphate hydrolases"/>
    <property type="match status" value="1"/>
</dbReference>
<proteinExistence type="predicted"/>
<dbReference type="RefSeq" id="WP_014772899.1">
    <property type="nucleotide sequence ID" value="NC_018010.1"/>
</dbReference>
<dbReference type="EMBL" id="CP003281">
    <property type="protein sequence ID" value="AFL84940.1"/>
    <property type="molecule type" value="Genomic_DNA"/>
</dbReference>
<sequence>MIIKSISLDNFRSKSKLQLELGRRLTILIGENGSGKTSVLDGLAIGLGSILTYLPGVSGISFKNTDIRQIKNQKTPYTRVRIETDEGLIWDRTERRDKSKSTSRQIPPAVGLQHLRKYLDNQILDPFNDSKKVELPIFSYYGVSRALLDVPLRRRGFPKAHARFEALEGALVADSRFRSAFVWFYNKENEEQRKQRELKDFDFQLPELAAVRSAIISIFPGISNPHITLNPLKFVVNKDDETLDIMQLSDGYKTLLSLVIDLAIRMALANPESERPLESGAVVLIDEVDLHLHPEWQRRVVGDLLRTFPNTQFLLTTHSPYIIESINNHLQRYHIHNIPTKDQDILDIQPISPGEVKAYFIEENKETNLIDSEVQLLDDQLIHPFNSIAKLYDRMRDLQWEKPIHD</sequence>
<dbReference type="InterPro" id="IPR038729">
    <property type="entry name" value="Rad50/SbcC_AAA"/>
</dbReference>
<reference evidence="3" key="1">
    <citation type="submission" date="2012-06" db="EMBL/GenBank/DDBJ databases">
        <title>The complete genome of Belliella baltica DSM 15883.</title>
        <authorList>
            <person name="Lucas S."/>
            <person name="Copeland A."/>
            <person name="Lapidus A."/>
            <person name="Goodwin L."/>
            <person name="Pitluck S."/>
            <person name="Peters L."/>
            <person name="Mikhailova N."/>
            <person name="Davenport K."/>
            <person name="Kyrpides N."/>
            <person name="Mavromatis K."/>
            <person name="Pagani I."/>
            <person name="Ivanova N."/>
            <person name="Ovchinnikova G."/>
            <person name="Zeytun A."/>
            <person name="Detter J.C."/>
            <person name="Han C."/>
            <person name="Land M."/>
            <person name="Hauser L."/>
            <person name="Markowitz V."/>
            <person name="Cheng J.-F."/>
            <person name="Hugenholtz P."/>
            <person name="Woyke T."/>
            <person name="Wu D."/>
            <person name="Tindall B."/>
            <person name="Pomrenke H."/>
            <person name="Brambilla E."/>
            <person name="Klenk H.-P."/>
            <person name="Eisen J.A."/>
        </authorList>
    </citation>
    <scope>NUCLEOTIDE SEQUENCE [LARGE SCALE GENOMIC DNA]</scope>
    <source>
        <strain evidence="3">DSM 15883 / CIP 108006 / LMG 21964 / BA134</strain>
    </source>
</reference>
<dbReference type="AlphaFoldDB" id="I3Z6S2"/>
<gene>
    <name evidence="2" type="ordered locus">Belba_2380</name>
</gene>
<dbReference type="HOGENOM" id="CLU_033429_1_2_10"/>
<keyword evidence="2" id="KW-0547">Nucleotide-binding</keyword>
<dbReference type="STRING" id="866536.Belba_2380"/>
<dbReference type="InterPro" id="IPR003593">
    <property type="entry name" value="AAA+_ATPase"/>
</dbReference>
<dbReference type="PANTHER" id="PTHR43581">
    <property type="entry name" value="ATP/GTP PHOSPHATASE"/>
    <property type="match status" value="1"/>
</dbReference>
<evidence type="ECO:0000313" key="2">
    <source>
        <dbReference type="EMBL" id="AFL84940.1"/>
    </source>
</evidence>
<organism evidence="2 3">
    <name type="scientific">Belliella baltica (strain DSM 15883 / CIP 108006 / LMG 21964 / BA134)</name>
    <dbReference type="NCBI Taxonomy" id="866536"/>
    <lineage>
        <taxon>Bacteria</taxon>
        <taxon>Pseudomonadati</taxon>
        <taxon>Bacteroidota</taxon>
        <taxon>Cytophagia</taxon>
        <taxon>Cytophagales</taxon>
        <taxon>Cyclobacteriaceae</taxon>
        <taxon>Belliella</taxon>
    </lineage>
</organism>
<dbReference type="PATRIC" id="fig|866536.3.peg.2450"/>
<feature type="domain" description="AAA+ ATPase" evidence="1">
    <location>
        <begin position="22"/>
        <end position="342"/>
    </location>
</feature>
<dbReference type="SMART" id="SM00382">
    <property type="entry name" value="AAA"/>
    <property type="match status" value="1"/>
</dbReference>
<evidence type="ECO:0000259" key="1">
    <source>
        <dbReference type="SMART" id="SM00382"/>
    </source>
</evidence>
<dbReference type="eggNOG" id="COG3950">
    <property type="taxonomic scope" value="Bacteria"/>
</dbReference>
<protein>
    <submittedName>
        <fullName evidence="2">Putative ATP-binding protein involved in virulence</fullName>
    </submittedName>
</protein>
<accession>I3Z6S2</accession>
<dbReference type="KEGG" id="bbd:Belba_2380"/>
<name>I3Z6S2_BELBD</name>
<dbReference type="GO" id="GO:0016887">
    <property type="term" value="F:ATP hydrolysis activity"/>
    <property type="evidence" value="ECO:0007669"/>
    <property type="project" value="InterPro"/>
</dbReference>
<dbReference type="OrthoDB" id="9805802at2"/>
<dbReference type="GO" id="GO:0005524">
    <property type="term" value="F:ATP binding"/>
    <property type="evidence" value="ECO:0007669"/>
    <property type="project" value="UniProtKB-KW"/>
</dbReference>
<evidence type="ECO:0000313" key="3">
    <source>
        <dbReference type="Proteomes" id="UP000006050"/>
    </source>
</evidence>
<dbReference type="PANTHER" id="PTHR43581:SF2">
    <property type="entry name" value="EXCINUCLEASE ATPASE SUBUNIT"/>
    <property type="match status" value="1"/>
</dbReference>
<dbReference type="Proteomes" id="UP000006050">
    <property type="component" value="Chromosome"/>
</dbReference>
<dbReference type="InterPro" id="IPR027417">
    <property type="entry name" value="P-loop_NTPase"/>
</dbReference>
<keyword evidence="3" id="KW-1185">Reference proteome</keyword>
<dbReference type="InterPro" id="IPR051396">
    <property type="entry name" value="Bact_Antivir_Def_Nuclease"/>
</dbReference>